<gene>
    <name evidence="3" type="ORF">EWM64_g7099</name>
</gene>
<dbReference type="Pfam" id="PF20411">
    <property type="entry name" value="DUF6697"/>
    <property type="match status" value="1"/>
</dbReference>
<feature type="compositionally biased region" description="Polar residues" evidence="1">
    <location>
        <begin position="450"/>
        <end position="463"/>
    </location>
</feature>
<proteinExistence type="predicted"/>
<protein>
    <recommendedName>
        <fullName evidence="2">DUF6697 domain-containing protein</fullName>
    </recommendedName>
</protein>
<organism evidence="3 4">
    <name type="scientific">Hericium alpestre</name>
    <dbReference type="NCBI Taxonomy" id="135208"/>
    <lineage>
        <taxon>Eukaryota</taxon>
        <taxon>Fungi</taxon>
        <taxon>Dikarya</taxon>
        <taxon>Basidiomycota</taxon>
        <taxon>Agaricomycotina</taxon>
        <taxon>Agaricomycetes</taxon>
        <taxon>Russulales</taxon>
        <taxon>Hericiaceae</taxon>
        <taxon>Hericium</taxon>
    </lineage>
</organism>
<comment type="caution">
    <text evidence="3">The sequence shown here is derived from an EMBL/GenBank/DDBJ whole genome shotgun (WGS) entry which is preliminary data.</text>
</comment>
<name>A0A4Y9ZS90_9AGAM</name>
<dbReference type="InterPro" id="IPR046520">
    <property type="entry name" value="DUF6697"/>
</dbReference>
<evidence type="ECO:0000313" key="3">
    <source>
        <dbReference type="EMBL" id="TFY76913.1"/>
    </source>
</evidence>
<dbReference type="Proteomes" id="UP000298061">
    <property type="component" value="Unassembled WGS sequence"/>
</dbReference>
<evidence type="ECO:0000259" key="2">
    <source>
        <dbReference type="Pfam" id="PF20411"/>
    </source>
</evidence>
<dbReference type="STRING" id="135208.A0A4Y9ZS90"/>
<evidence type="ECO:0000313" key="4">
    <source>
        <dbReference type="Proteomes" id="UP000298061"/>
    </source>
</evidence>
<feature type="compositionally biased region" description="Acidic residues" evidence="1">
    <location>
        <begin position="1"/>
        <end position="14"/>
    </location>
</feature>
<feature type="compositionally biased region" description="Basic and acidic residues" evidence="1">
    <location>
        <begin position="28"/>
        <end position="41"/>
    </location>
</feature>
<feature type="compositionally biased region" description="Basic and acidic residues" evidence="1">
    <location>
        <begin position="396"/>
        <end position="407"/>
    </location>
</feature>
<feature type="domain" description="DUF6697" evidence="2">
    <location>
        <begin position="240"/>
        <end position="381"/>
    </location>
</feature>
<keyword evidence="4" id="KW-1185">Reference proteome</keyword>
<feature type="region of interest" description="Disordered" evidence="1">
    <location>
        <begin position="381"/>
        <end position="463"/>
    </location>
</feature>
<reference evidence="3 4" key="1">
    <citation type="submission" date="2019-02" db="EMBL/GenBank/DDBJ databases">
        <title>Genome sequencing of the rare red list fungi Hericium alpestre (H. flagellum).</title>
        <authorList>
            <person name="Buettner E."/>
            <person name="Kellner H."/>
        </authorList>
    </citation>
    <scope>NUCLEOTIDE SEQUENCE [LARGE SCALE GENOMIC DNA]</scope>
    <source>
        <strain evidence="3 4">DSM 108284</strain>
    </source>
</reference>
<dbReference type="EMBL" id="SFCI01001054">
    <property type="protein sequence ID" value="TFY76913.1"/>
    <property type="molecule type" value="Genomic_DNA"/>
</dbReference>
<evidence type="ECO:0000256" key="1">
    <source>
        <dbReference type="SAM" id="MobiDB-lite"/>
    </source>
</evidence>
<feature type="compositionally biased region" description="Basic and acidic residues" evidence="1">
    <location>
        <begin position="433"/>
        <end position="442"/>
    </location>
</feature>
<dbReference type="AlphaFoldDB" id="A0A4Y9ZS90"/>
<accession>A0A4Y9ZS90</accession>
<sequence>EDPVVIDIDSDSEPESLGSPVSSIHGLPVKDDVKDEPDLSKKLVKKRSASPAVAPTDDVGNKPLKLEDMMPPPPKRPRTKVEVVIDGPHYGRRKSRESRRVSSVNASVPPRDDDNSMRLPATVKSEEPANADDRMNVDTRSEMNEHVYNNSEEAENLVLKQEPELTTVAGAEADPIVKNEDEEQAILASAAATLLMLPKPELKKGLDFDAATLQSRIDAIGRDPYPTTLDPILRATWVSRQPGLWFHSERTIGNSIKEERTFVRLRSAEWLYMGQYRMDAAEPLTQAEWMMQSDKVRKKWAQEILSEGYGQSVRFRVIFRRELGRDPTEEEEQGGLMVNDPFINLTWEEIRSAYDSGKERMGIDTMKCVGCDEKFQRDIATQFPNWVPPPSKKALKAKESKNQEQKPKKPKKSKARKEEFVESEAEGYPNHWSEGEGDRLDDQAAEASMSYVSRGTKSRPSGA</sequence>
<feature type="non-terminal residue" evidence="3">
    <location>
        <position position="1"/>
    </location>
</feature>
<feature type="region of interest" description="Disordered" evidence="1">
    <location>
        <begin position="1"/>
        <end position="131"/>
    </location>
</feature>
<dbReference type="OrthoDB" id="3176940at2759"/>